<feature type="domain" description="N-acetyltransferase" evidence="6">
    <location>
        <begin position="53"/>
        <end position="151"/>
    </location>
</feature>
<keyword evidence="2" id="KW-1277">Toxin-antitoxin system</keyword>
<gene>
    <name evidence="7" type="ORF">ATJ78_0723</name>
</gene>
<evidence type="ECO:0000256" key="3">
    <source>
        <dbReference type="ARBA" id="ARBA00022679"/>
    </source>
</evidence>
<evidence type="ECO:0000313" key="7">
    <source>
        <dbReference type="EMBL" id="PFG29808.1"/>
    </source>
</evidence>
<evidence type="ECO:0000256" key="4">
    <source>
        <dbReference type="ARBA" id="ARBA00023315"/>
    </source>
</evidence>
<keyword evidence="1" id="KW-0678">Repressor</keyword>
<comment type="caution">
    <text evidence="7">The sequence shown here is derived from an EMBL/GenBank/DDBJ whole genome shotgun (WGS) entry which is preliminary data.</text>
</comment>
<keyword evidence="8" id="KW-1185">Reference proteome</keyword>
<protein>
    <submittedName>
        <fullName evidence="7">Acetyltransferase (GNAT) family protein</fullName>
    </submittedName>
</protein>
<comment type="catalytic activity">
    <reaction evidence="5">
        <text>glycyl-tRNA(Gly) + acetyl-CoA = N-acetylglycyl-tRNA(Gly) + CoA + H(+)</text>
        <dbReference type="Rhea" id="RHEA:81867"/>
        <dbReference type="Rhea" id="RHEA-COMP:9683"/>
        <dbReference type="Rhea" id="RHEA-COMP:19766"/>
        <dbReference type="ChEBI" id="CHEBI:15378"/>
        <dbReference type="ChEBI" id="CHEBI:57287"/>
        <dbReference type="ChEBI" id="CHEBI:57288"/>
        <dbReference type="ChEBI" id="CHEBI:78522"/>
        <dbReference type="ChEBI" id="CHEBI:232036"/>
    </reaction>
</comment>
<name>A0A2A9DSZ0_9MICO</name>
<sequence length="171" mass="18483">MPDTGGPQGFFSERFDPRKHDVSTFSCGVDNLDAWLREQAGSADARRTARTWVWATRGGDVVGYYALAAHKVQREHVPTRIGRGGPAEIPTVLLARLALSVDLQGKGLGAALVADALERVVVATKVVAARLVVVDALDENAAQFYEQLGFRRIPTSMRLVQKISDIEAALG</sequence>
<dbReference type="Proteomes" id="UP000221369">
    <property type="component" value="Unassembled WGS sequence"/>
</dbReference>
<keyword evidence="4" id="KW-0012">Acyltransferase</keyword>
<evidence type="ECO:0000256" key="2">
    <source>
        <dbReference type="ARBA" id="ARBA00022649"/>
    </source>
</evidence>
<dbReference type="Gene3D" id="3.40.630.30">
    <property type="match status" value="1"/>
</dbReference>
<dbReference type="EMBL" id="PDJE01000001">
    <property type="protein sequence ID" value="PFG29808.1"/>
    <property type="molecule type" value="Genomic_DNA"/>
</dbReference>
<evidence type="ECO:0000313" key="8">
    <source>
        <dbReference type="Proteomes" id="UP000221369"/>
    </source>
</evidence>
<evidence type="ECO:0000256" key="1">
    <source>
        <dbReference type="ARBA" id="ARBA00022491"/>
    </source>
</evidence>
<dbReference type="InterPro" id="IPR000182">
    <property type="entry name" value="GNAT_dom"/>
</dbReference>
<dbReference type="PANTHER" id="PTHR36449">
    <property type="entry name" value="ACETYLTRANSFERASE-RELATED"/>
    <property type="match status" value="1"/>
</dbReference>
<evidence type="ECO:0000259" key="6">
    <source>
        <dbReference type="Pfam" id="PF13508"/>
    </source>
</evidence>
<reference evidence="7 8" key="1">
    <citation type="submission" date="2017-10" db="EMBL/GenBank/DDBJ databases">
        <title>Sequencing the genomes of 1000 actinobacteria strains.</title>
        <authorList>
            <person name="Klenk H.-P."/>
        </authorList>
    </citation>
    <scope>NUCLEOTIDE SEQUENCE [LARGE SCALE GENOMIC DNA]</scope>
    <source>
        <strain evidence="7 8">DSM 21798</strain>
    </source>
</reference>
<keyword evidence="3 7" id="KW-0808">Transferase</keyword>
<organism evidence="7 8">
    <name type="scientific">Paramicrobacterium agarici</name>
    <dbReference type="NCBI Taxonomy" id="630514"/>
    <lineage>
        <taxon>Bacteria</taxon>
        <taxon>Bacillati</taxon>
        <taxon>Actinomycetota</taxon>
        <taxon>Actinomycetes</taxon>
        <taxon>Micrococcales</taxon>
        <taxon>Microbacteriaceae</taxon>
        <taxon>Paramicrobacterium</taxon>
    </lineage>
</organism>
<accession>A0A2A9DSZ0</accession>
<dbReference type="Pfam" id="PF13508">
    <property type="entry name" value="Acetyltransf_7"/>
    <property type="match status" value="1"/>
</dbReference>
<evidence type="ECO:0000256" key="5">
    <source>
        <dbReference type="ARBA" id="ARBA00049880"/>
    </source>
</evidence>
<dbReference type="InterPro" id="IPR016181">
    <property type="entry name" value="Acyl_CoA_acyltransferase"/>
</dbReference>
<proteinExistence type="predicted"/>
<dbReference type="GO" id="GO:0016747">
    <property type="term" value="F:acyltransferase activity, transferring groups other than amino-acyl groups"/>
    <property type="evidence" value="ECO:0007669"/>
    <property type="project" value="InterPro"/>
</dbReference>
<dbReference type="SUPFAM" id="SSF55729">
    <property type="entry name" value="Acyl-CoA N-acyltransferases (Nat)"/>
    <property type="match status" value="1"/>
</dbReference>
<dbReference type="AlphaFoldDB" id="A0A2A9DSZ0"/>
<dbReference type="PANTHER" id="PTHR36449:SF1">
    <property type="entry name" value="ACETYLTRANSFERASE"/>
    <property type="match status" value="1"/>
</dbReference>